<accession>A0A239AI68</accession>
<feature type="transmembrane region" description="Helical" evidence="7">
    <location>
        <begin position="99"/>
        <end position="116"/>
    </location>
</feature>
<keyword evidence="9" id="KW-0449">Lipoprotein</keyword>
<dbReference type="GO" id="GO:0005886">
    <property type="term" value="C:plasma membrane"/>
    <property type="evidence" value="ECO:0007669"/>
    <property type="project" value="UniProtKB-SubCell"/>
</dbReference>
<dbReference type="PANTHER" id="PTHR30589:SF0">
    <property type="entry name" value="PHOSPHATIDYLGLYCEROL--PROLIPOPROTEIN DIACYLGLYCERYL TRANSFERASE"/>
    <property type="match status" value="1"/>
</dbReference>
<evidence type="ECO:0000313" key="10">
    <source>
        <dbReference type="Proteomes" id="UP000198310"/>
    </source>
</evidence>
<keyword evidence="4 7" id="KW-0812">Transmembrane</keyword>
<dbReference type="GO" id="GO:0042158">
    <property type="term" value="P:lipoprotein biosynthetic process"/>
    <property type="evidence" value="ECO:0007669"/>
    <property type="project" value="UniProtKB-UniRule"/>
</dbReference>
<comment type="pathway">
    <text evidence="7">Protein modification; lipoprotein biosynthesis (diacylglyceryl transfer).</text>
</comment>
<dbReference type="EMBL" id="FZNS01000012">
    <property type="protein sequence ID" value="SNR94633.1"/>
    <property type="molecule type" value="Genomic_DNA"/>
</dbReference>
<feature type="transmembrane region" description="Helical" evidence="7">
    <location>
        <begin position="222"/>
        <end position="239"/>
    </location>
</feature>
<feature type="transmembrane region" description="Helical" evidence="7">
    <location>
        <begin position="251"/>
        <end position="269"/>
    </location>
</feature>
<dbReference type="EC" id="2.5.1.145" evidence="7"/>
<evidence type="ECO:0000313" key="9">
    <source>
        <dbReference type="EMBL" id="SNR94633.1"/>
    </source>
</evidence>
<comment type="function">
    <text evidence="7">Catalyzes the transfer of the diacylglyceryl group from phosphatidylglycerol to the sulfhydryl group of the N-terminal cysteine of a prolipoprotein, the first step in the formation of mature lipoproteins.</text>
</comment>
<dbReference type="RefSeq" id="WP_245855390.1">
    <property type="nucleotide sequence ID" value="NZ_FZNS01000012.1"/>
</dbReference>
<reference evidence="10" key="1">
    <citation type="submission" date="2017-06" db="EMBL/GenBank/DDBJ databases">
        <authorList>
            <person name="Varghese N."/>
            <person name="Submissions S."/>
        </authorList>
    </citation>
    <scope>NUCLEOTIDE SEQUENCE [LARGE SCALE GENOMIC DNA]</scope>
    <source>
        <strain evidence="10">DSM 28041</strain>
    </source>
</reference>
<evidence type="ECO:0000256" key="8">
    <source>
        <dbReference type="SAM" id="MobiDB-lite"/>
    </source>
</evidence>
<dbReference type="Proteomes" id="UP000198310">
    <property type="component" value="Unassembled WGS sequence"/>
</dbReference>
<evidence type="ECO:0000256" key="5">
    <source>
        <dbReference type="ARBA" id="ARBA00022989"/>
    </source>
</evidence>
<keyword evidence="10" id="KW-1185">Reference proteome</keyword>
<protein>
    <recommendedName>
        <fullName evidence="7">Phosphatidylglycerol--prolipoprotein diacylglyceryl transferase</fullName>
        <ecNumber evidence="7">2.5.1.145</ecNumber>
    </recommendedName>
</protein>
<feature type="region of interest" description="Disordered" evidence="8">
    <location>
        <begin position="319"/>
        <end position="338"/>
    </location>
</feature>
<dbReference type="PANTHER" id="PTHR30589">
    <property type="entry name" value="PROLIPOPROTEIN DIACYLGLYCERYL TRANSFERASE"/>
    <property type="match status" value="1"/>
</dbReference>
<comment type="subcellular location">
    <subcellularLocation>
        <location evidence="7">Cell membrane</location>
        <topology evidence="7">Multi-pass membrane protein</topology>
    </subcellularLocation>
</comment>
<evidence type="ECO:0000256" key="3">
    <source>
        <dbReference type="ARBA" id="ARBA00022679"/>
    </source>
</evidence>
<dbReference type="HAMAP" id="MF_01147">
    <property type="entry name" value="Lgt"/>
    <property type="match status" value="1"/>
</dbReference>
<keyword evidence="5 7" id="KW-1133">Transmembrane helix</keyword>
<feature type="transmembrane region" description="Helical" evidence="7">
    <location>
        <begin position="58"/>
        <end position="79"/>
    </location>
</feature>
<evidence type="ECO:0000256" key="6">
    <source>
        <dbReference type="ARBA" id="ARBA00023136"/>
    </source>
</evidence>
<dbReference type="NCBIfam" id="TIGR00544">
    <property type="entry name" value="lgt"/>
    <property type="match status" value="1"/>
</dbReference>
<dbReference type="Pfam" id="PF01790">
    <property type="entry name" value="LGT"/>
    <property type="match status" value="1"/>
</dbReference>
<name>A0A239AI68_9BACT</name>
<proteinExistence type="inferred from homology"/>
<keyword evidence="3 7" id="KW-0808">Transferase</keyword>
<dbReference type="UniPathway" id="UPA00664"/>
<feature type="binding site" evidence="7">
    <location>
        <position position="142"/>
    </location>
    <ligand>
        <name>a 1,2-diacyl-sn-glycero-3-phospho-(1'-sn-glycerol)</name>
        <dbReference type="ChEBI" id="CHEBI:64716"/>
    </ligand>
</feature>
<evidence type="ECO:0000256" key="7">
    <source>
        <dbReference type="HAMAP-Rule" id="MF_01147"/>
    </source>
</evidence>
<keyword evidence="2 7" id="KW-1003">Cell membrane</keyword>
<evidence type="ECO:0000256" key="1">
    <source>
        <dbReference type="ARBA" id="ARBA00007150"/>
    </source>
</evidence>
<feature type="transmembrane region" description="Helical" evidence="7">
    <location>
        <begin position="123"/>
        <end position="141"/>
    </location>
</feature>
<feature type="transmembrane region" description="Helical" evidence="7">
    <location>
        <begin position="281"/>
        <end position="301"/>
    </location>
</feature>
<comment type="catalytic activity">
    <reaction evidence="7">
        <text>L-cysteinyl-[prolipoprotein] + a 1,2-diacyl-sn-glycero-3-phospho-(1'-sn-glycerol) = an S-1,2-diacyl-sn-glyceryl-L-cysteinyl-[prolipoprotein] + sn-glycerol 1-phosphate + H(+)</text>
        <dbReference type="Rhea" id="RHEA:56712"/>
        <dbReference type="Rhea" id="RHEA-COMP:14679"/>
        <dbReference type="Rhea" id="RHEA-COMP:14680"/>
        <dbReference type="ChEBI" id="CHEBI:15378"/>
        <dbReference type="ChEBI" id="CHEBI:29950"/>
        <dbReference type="ChEBI" id="CHEBI:57685"/>
        <dbReference type="ChEBI" id="CHEBI:64716"/>
        <dbReference type="ChEBI" id="CHEBI:140658"/>
        <dbReference type="EC" id="2.5.1.145"/>
    </reaction>
</comment>
<organism evidence="9 10">
    <name type="scientific">Hymenobacter mucosus</name>
    <dbReference type="NCBI Taxonomy" id="1411120"/>
    <lineage>
        <taxon>Bacteria</taxon>
        <taxon>Pseudomonadati</taxon>
        <taxon>Bacteroidota</taxon>
        <taxon>Cytophagia</taxon>
        <taxon>Cytophagales</taxon>
        <taxon>Hymenobacteraceae</taxon>
        <taxon>Hymenobacter</taxon>
    </lineage>
</organism>
<keyword evidence="6 7" id="KW-0472">Membrane</keyword>
<dbReference type="GO" id="GO:0008961">
    <property type="term" value="F:phosphatidylglycerol-prolipoprotein diacylglyceryl transferase activity"/>
    <property type="evidence" value="ECO:0007669"/>
    <property type="project" value="UniProtKB-UniRule"/>
</dbReference>
<evidence type="ECO:0000256" key="4">
    <source>
        <dbReference type="ARBA" id="ARBA00022692"/>
    </source>
</evidence>
<dbReference type="PROSITE" id="PS01311">
    <property type="entry name" value="LGT"/>
    <property type="match status" value="1"/>
</dbReference>
<dbReference type="InterPro" id="IPR001640">
    <property type="entry name" value="Lgt"/>
</dbReference>
<dbReference type="AlphaFoldDB" id="A0A239AI68"/>
<evidence type="ECO:0000256" key="2">
    <source>
        <dbReference type="ARBA" id="ARBA00022475"/>
    </source>
</evidence>
<feature type="transmembrane region" description="Helical" evidence="7">
    <location>
        <begin position="26"/>
        <end position="46"/>
    </location>
</feature>
<gene>
    <name evidence="7" type="primary">lgt</name>
    <name evidence="9" type="ORF">SAMN06269173_11267</name>
</gene>
<comment type="similarity">
    <text evidence="1 7">Belongs to the Lgt family.</text>
</comment>
<sequence>MTSLLAYLVWNLDPVITSVGPLTLRWYGLLFMLGFVVGTPVFQYIFRSEHVSPRWVDVLTIYVLVGTVVGARLGHIFFYEPDLLLKDPLEAVKIWHGGLASHGATLGIPLACWLFARNNKFDTLWVLDRIVLVVCIGGALIRLGNFMNSEIGGYPTTVPWAVVFPRDTQHLLPATRPLPAGAVQVAHPVRLPSGDVSHQVLPADAPIGLDSLMAVPRHPTQLYEALYCLLLVSLLYYCWHRTKERTPRGLLLGLFLVLLFTQRFLGEFLKEAQVAFEHDNLLNQGQLLSLPPLLVGLWVLWHAGKDSKNPYGYAPRDLDAPWPPERVVGSLPAGSNEY</sequence>